<dbReference type="Proteomes" id="UP001150904">
    <property type="component" value="Unassembled WGS sequence"/>
</dbReference>
<keyword evidence="2" id="KW-0812">Transmembrane</keyword>
<proteinExistence type="predicted"/>
<evidence type="ECO:0000313" key="4">
    <source>
        <dbReference type="Proteomes" id="UP001150904"/>
    </source>
</evidence>
<reference evidence="3" key="1">
    <citation type="submission" date="2022-12" db="EMBL/GenBank/DDBJ databases">
        <authorList>
            <person name="Petersen C."/>
        </authorList>
    </citation>
    <scope>NUCLEOTIDE SEQUENCE</scope>
    <source>
        <strain evidence="3">IBT 15544</strain>
    </source>
</reference>
<dbReference type="EMBL" id="JAPQKR010000015">
    <property type="protein sequence ID" value="KAJ5195117.1"/>
    <property type="molecule type" value="Genomic_DNA"/>
</dbReference>
<keyword evidence="2" id="KW-0472">Membrane</keyword>
<dbReference type="OrthoDB" id="5398396at2759"/>
<name>A0A9W9JFN6_9EURO</name>
<dbReference type="GeneID" id="83182918"/>
<feature type="region of interest" description="Disordered" evidence="1">
    <location>
        <begin position="1"/>
        <end position="40"/>
    </location>
</feature>
<accession>A0A9W9JFN6</accession>
<organism evidence="3 4">
    <name type="scientific">Penicillium cinerascens</name>
    <dbReference type="NCBI Taxonomy" id="70096"/>
    <lineage>
        <taxon>Eukaryota</taxon>
        <taxon>Fungi</taxon>
        <taxon>Dikarya</taxon>
        <taxon>Ascomycota</taxon>
        <taxon>Pezizomycotina</taxon>
        <taxon>Eurotiomycetes</taxon>
        <taxon>Eurotiomycetidae</taxon>
        <taxon>Eurotiales</taxon>
        <taxon>Aspergillaceae</taxon>
        <taxon>Penicillium</taxon>
    </lineage>
</organism>
<feature type="transmembrane region" description="Helical" evidence="2">
    <location>
        <begin position="106"/>
        <end position="129"/>
    </location>
</feature>
<comment type="caution">
    <text evidence="3">The sequence shown here is derived from an EMBL/GenBank/DDBJ whole genome shotgun (WGS) entry which is preliminary data.</text>
</comment>
<gene>
    <name evidence="3" type="ORF">N7498_008555</name>
</gene>
<dbReference type="AlphaFoldDB" id="A0A9W9JFN6"/>
<evidence type="ECO:0000256" key="2">
    <source>
        <dbReference type="SAM" id="Phobius"/>
    </source>
</evidence>
<evidence type="ECO:0000313" key="3">
    <source>
        <dbReference type="EMBL" id="KAJ5195117.1"/>
    </source>
</evidence>
<dbReference type="RefSeq" id="XP_058305605.1">
    <property type="nucleotide sequence ID" value="XM_058455617.1"/>
</dbReference>
<sequence>MGWFDGPSKSSSHSRSGGYFVRRRSPARKSSGYSTHHSRHSAPSFFNLGGHGGGLGGRSSPSVFSSFSSSSRRARPREGFVQRMIRSIKRLFRDISRYARQHPMKVFLMVIVPLITSGVLVKLLAMVGLRLPQGVLSALGGGASHGARGGFGEIQGQGFSEGIGGLMNLAKMFV</sequence>
<keyword evidence="2" id="KW-1133">Transmembrane helix</keyword>
<reference evidence="3" key="2">
    <citation type="journal article" date="2023" name="IMA Fungus">
        <title>Comparative genomic study of the Penicillium genus elucidates a diverse pangenome and 15 lateral gene transfer events.</title>
        <authorList>
            <person name="Petersen C."/>
            <person name="Sorensen T."/>
            <person name="Nielsen M.R."/>
            <person name="Sondergaard T.E."/>
            <person name="Sorensen J.L."/>
            <person name="Fitzpatrick D.A."/>
            <person name="Frisvad J.C."/>
            <person name="Nielsen K.L."/>
        </authorList>
    </citation>
    <scope>NUCLEOTIDE SEQUENCE</scope>
    <source>
        <strain evidence="3">IBT 15544</strain>
    </source>
</reference>
<keyword evidence="4" id="KW-1185">Reference proteome</keyword>
<protein>
    <submittedName>
        <fullName evidence="3">Uncharacterized protein</fullName>
    </submittedName>
</protein>
<evidence type="ECO:0000256" key="1">
    <source>
        <dbReference type="SAM" id="MobiDB-lite"/>
    </source>
</evidence>